<dbReference type="EMBL" id="FOXQ01000013">
    <property type="protein sequence ID" value="SFQ46372.1"/>
    <property type="molecule type" value="Genomic_DNA"/>
</dbReference>
<protein>
    <submittedName>
        <fullName evidence="2">Baseplate J-like protein</fullName>
    </submittedName>
</protein>
<dbReference type="STRING" id="1465490.SAMN05444277_113108"/>
<keyword evidence="3" id="KW-1185">Reference proteome</keyword>
<name>A0A1I5YQF0_9BACT</name>
<evidence type="ECO:0000313" key="2">
    <source>
        <dbReference type="EMBL" id="SFQ46372.1"/>
    </source>
</evidence>
<proteinExistence type="predicted"/>
<gene>
    <name evidence="2" type="ORF">SAMN05444277_113108</name>
</gene>
<feature type="region of interest" description="Disordered" evidence="1">
    <location>
        <begin position="762"/>
        <end position="782"/>
    </location>
</feature>
<accession>A0A1I5YQF0</accession>
<sequence>MANTCLDNNLLAYSGTSQLQRVLDALAAGYAPVDERTAADLILFAKNYAAYLNYYAVNNEVDGDWQPFMGNDPAVIIAAITNWKTKDFIPYTDYVTATLQSETNNADAQNLFKTLFDFAFTLAIHLDNYLFKLTDDIPFKGYLSIAIASNLSLPLNALWQYYNDFKASGLNLINESVDYVDPQIPVDNIIFSEQFDISGLNSPSWQIASFTAPGITLDTTADVIPNIDIIVTHNLFTGALQSFINGIIKIVADAPAYLNDVLQNYNQHQPHYALYLAFLRLFQFAQNKVNNYTQEHLDFYYKTVLQLSNAPSVPDFVHLLFDLQKNTADHILKKGTAFKAGKDDKNNDLFYTLTDDVVLHQASVQSLKSLYLNKNSSGGLYASPVANSDDGNGAKLLSADNSWPAFGDTGKISKANAGFAIASNTLYLNEGARTINITFVCQSTSGISVTDLSGIFSVQFTGKKNWYTAASYTPAISGNSFTLQVVLDGDAPPIVPYSQKIHGGNFTQALPMVQVTVTNYKSYQKIKSLVINAVQVQVTASVKDLILQNNDGKVNTAKPFKAFGEFPEKGASLIIGNKEIFQKPLTELVLHIDWQDLPGFTINANISALKQGKWTDAIDDDFGLRTRQITINKSVLNFTSVLGLQSFTSSSSSSSFSSSSAAQSSSLSLMSDTSEFEFFSSDLFAQEMFFDFVDEFYFFDYAPDVSINGLEKVPVSSTDFTPNEDYAITSIDGFIKIVLDSSDYSLSTFLSNVQNSIKNTSTKITETDNGDGSKTTTYTVNPPANVPLPPSPVIKSLYMDYTAQETIAFTENTTASFGNRSNFFYHLEPFGFREMHPFLTTDAFNFLPVFNLEDGIAKDDGGELWIGLSKAGTSQTFSILFQVADGTSNPLKPMTTVSWYYLSANNWIQFDKLNITDQTNNLTRSGIVIVNIPYNIVPANTRADNNLLWIKAVTDHDTDAVCKLITVATNAAKATFAQDVSKNIFFTKALAPSIISKPAVADAALKKTNQPYASFDGKTAETNDQFYIRVSERLRHKQRAVTGWDYERLVLQNYPQVHKVKCINHTGLITDKSNNTTYSETLPGHVTVVTIPDLHNNTSANILRPYTSVGLLTEIQQYLEKLNSKFVRLHVINPQFEEVQFEFTVNFMPNHDATVYSNQLSIDIEQFLTPWAFDNNSDIEFGGTIEKSVVLNFIEERDYVDYVTCFKMNHIIKRDGTTILEMLPDIETAVASTARSILVSYNDGISRHIITSPANCNC</sequence>
<dbReference type="RefSeq" id="WP_090661931.1">
    <property type="nucleotide sequence ID" value="NZ_FOXQ01000013.1"/>
</dbReference>
<evidence type="ECO:0000256" key="1">
    <source>
        <dbReference type="SAM" id="MobiDB-lite"/>
    </source>
</evidence>
<dbReference type="Proteomes" id="UP000199031">
    <property type="component" value="Unassembled WGS sequence"/>
</dbReference>
<evidence type="ECO:0000313" key="3">
    <source>
        <dbReference type="Proteomes" id="UP000199031"/>
    </source>
</evidence>
<feature type="compositionally biased region" description="Polar residues" evidence="1">
    <location>
        <begin position="770"/>
        <end position="779"/>
    </location>
</feature>
<dbReference type="OrthoDB" id="9762853at2"/>
<organism evidence="2 3">
    <name type="scientific">Parafilimonas terrae</name>
    <dbReference type="NCBI Taxonomy" id="1465490"/>
    <lineage>
        <taxon>Bacteria</taxon>
        <taxon>Pseudomonadati</taxon>
        <taxon>Bacteroidota</taxon>
        <taxon>Chitinophagia</taxon>
        <taxon>Chitinophagales</taxon>
        <taxon>Chitinophagaceae</taxon>
        <taxon>Parafilimonas</taxon>
    </lineage>
</organism>
<reference evidence="2 3" key="1">
    <citation type="submission" date="2016-10" db="EMBL/GenBank/DDBJ databases">
        <authorList>
            <person name="de Groot N.N."/>
        </authorList>
    </citation>
    <scope>NUCLEOTIDE SEQUENCE [LARGE SCALE GENOMIC DNA]</scope>
    <source>
        <strain evidence="2 3">DSM 28286</strain>
    </source>
</reference>
<dbReference type="AlphaFoldDB" id="A0A1I5YQF0"/>